<dbReference type="Proteomes" id="UP000076871">
    <property type="component" value="Unassembled WGS sequence"/>
</dbReference>
<name>A0A165F3X8_9APHY</name>
<keyword evidence="2" id="KW-1185">Reference proteome</keyword>
<dbReference type="RefSeq" id="XP_040766073.1">
    <property type="nucleotide sequence ID" value="XM_040903299.1"/>
</dbReference>
<sequence>MALRLNLMAQMNDGAVTLVYHKEWSDRESVSGRADTKGPVWSSPPALSACRVLVADSRGPMVCRSYCYVRETDLGLRVGNQAGWSFDTCGQLNGRRRLSSNEWEGTVQHRRKRNSCSGMQHVRGGTGQVRSSVRHRTRRHLPVDIAAGRNSALQAQSHCHEANRYDGAPRLRNGD</sequence>
<dbReference type="AlphaFoldDB" id="A0A165F3X8"/>
<organism evidence="1 2">
    <name type="scientific">Laetiporus sulphureus 93-53</name>
    <dbReference type="NCBI Taxonomy" id="1314785"/>
    <lineage>
        <taxon>Eukaryota</taxon>
        <taxon>Fungi</taxon>
        <taxon>Dikarya</taxon>
        <taxon>Basidiomycota</taxon>
        <taxon>Agaricomycotina</taxon>
        <taxon>Agaricomycetes</taxon>
        <taxon>Polyporales</taxon>
        <taxon>Laetiporus</taxon>
    </lineage>
</organism>
<dbReference type="GeneID" id="63820330"/>
<protein>
    <submittedName>
        <fullName evidence="1">Uncharacterized protein</fullName>
    </submittedName>
</protein>
<dbReference type="EMBL" id="KV427615">
    <property type="protein sequence ID" value="KZT08333.1"/>
    <property type="molecule type" value="Genomic_DNA"/>
</dbReference>
<proteinExistence type="predicted"/>
<reference evidence="1 2" key="1">
    <citation type="journal article" date="2016" name="Mol. Biol. Evol.">
        <title>Comparative Genomics of Early-Diverging Mushroom-Forming Fungi Provides Insights into the Origins of Lignocellulose Decay Capabilities.</title>
        <authorList>
            <person name="Nagy L.G."/>
            <person name="Riley R."/>
            <person name="Tritt A."/>
            <person name="Adam C."/>
            <person name="Daum C."/>
            <person name="Floudas D."/>
            <person name="Sun H."/>
            <person name="Yadav J.S."/>
            <person name="Pangilinan J."/>
            <person name="Larsson K.H."/>
            <person name="Matsuura K."/>
            <person name="Barry K."/>
            <person name="Labutti K."/>
            <person name="Kuo R."/>
            <person name="Ohm R.A."/>
            <person name="Bhattacharya S.S."/>
            <person name="Shirouzu T."/>
            <person name="Yoshinaga Y."/>
            <person name="Martin F.M."/>
            <person name="Grigoriev I.V."/>
            <person name="Hibbett D.S."/>
        </authorList>
    </citation>
    <scope>NUCLEOTIDE SEQUENCE [LARGE SCALE GENOMIC DNA]</scope>
    <source>
        <strain evidence="1 2">93-53</strain>
    </source>
</reference>
<accession>A0A165F3X8</accession>
<evidence type="ECO:0000313" key="1">
    <source>
        <dbReference type="EMBL" id="KZT08333.1"/>
    </source>
</evidence>
<gene>
    <name evidence="1" type="ORF">LAESUDRAFT_62293</name>
</gene>
<dbReference type="InParanoid" id="A0A165F3X8"/>
<evidence type="ECO:0000313" key="2">
    <source>
        <dbReference type="Proteomes" id="UP000076871"/>
    </source>
</evidence>